<evidence type="ECO:0000256" key="1">
    <source>
        <dbReference type="ARBA" id="ARBA00001911"/>
    </source>
</evidence>
<evidence type="ECO:0000256" key="5">
    <source>
        <dbReference type="ARBA" id="ARBA00023277"/>
    </source>
</evidence>
<feature type="domain" description="NAD-dependent epimerase/dehydratase" evidence="6">
    <location>
        <begin position="17"/>
        <end position="277"/>
    </location>
</feature>
<proteinExistence type="inferred from homology"/>
<dbReference type="OrthoDB" id="9402762at2759"/>
<dbReference type="PANTHER" id="PTHR43725:SF53">
    <property type="entry name" value="UDP-ARABINOSE 4-EPIMERASE 1"/>
    <property type="match status" value="1"/>
</dbReference>
<accession>A0A5B8N060</accession>
<name>A0A5B8N060_9CHLO</name>
<evidence type="ECO:0000256" key="3">
    <source>
        <dbReference type="ARBA" id="ARBA00023027"/>
    </source>
</evidence>
<evidence type="ECO:0000313" key="8">
    <source>
        <dbReference type="Proteomes" id="UP000316726"/>
    </source>
</evidence>
<evidence type="ECO:0000259" key="6">
    <source>
        <dbReference type="Pfam" id="PF01370"/>
    </source>
</evidence>
<dbReference type="InterPro" id="IPR036291">
    <property type="entry name" value="NAD(P)-bd_dom_sf"/>
</dbReference>
<dbReference type="PANTHER" id="PTHR43725">
    <property type="entry name" value="UDP-GLUCOSE 4-EPIMERASE"/>
    <property type="match status" value="1"/>
</dbReference>
<organism evidence="7 8">
    <name type="scientific">Chloropicon primus</name>
    <dbReference type="NCBI Taxonomy" id="1764295"/>
    <lineage>
        <taxon>Eukaryota</taxon>
        <taxon>Viridiplantae</taxon>
        <taxon>Chlorophyta</taxon>
        <taxon>Chloropicophyceae</taxon>
        <taxon>Chloropicales</taxon>
        <taxon>Chloropicaceae</taxon>
        <taxon>Chloropicon</taxon>
    </lineage>
</organism>
<dbReference type="InterPro" id="IPR001509">
    <property type="entry name" value="Epimerase_deHydtase"/>
</dbReference>
<sequence>MRRASKEETFVTDKKHVLVTGGAGFIGSHAALALVESGHRVTVLDNLSRGNAGAYEVVQQHSKPGQLDFLRVDLGDKPTLCWSLRDSGIDLVMHFAAIAYVSESVKDPLKYYQNITTSTVNLLDCMKVSGIKELVYSSTCATYGNPDQLPITEETPPVPVSPYGKAKFMSEGVIRDVAKSDGNFKSGILRYFNVYGSDEKGRLGEFPRPELRHYGRITGACMDAALGITDSLTVMGTNHPTRDGSCIRDFIHVVDLVDAHIKLMNALQNPPVLFNVGTGHGVSVKEIVQACKEVTGKNITIIMQEEARPGDAAEVWADPTAVESYLGWQAKYTDVKEGLSHAWEWRRNHPNGY</sequence>
<gene>
    <name evidence="7" type="ORF">A3770_18p81940</name>
</gene>
<dbReference type="InterPro" id="IPR005886">
    <property type="entry name" value="UDP_G4E"/>
</dbReference>
<dbReference type="Gene3D" id="3.90.25.10">
    <property type="entry name" value="UDP-galactose 4-epimerase, domain 1"/>
    <property type="match status" value="1"/>
</dbReference>
<dbReference type="Pfam" id="PF01370">
    <property type="entry name" value="Epimerase"/>
    <property type="match status" value="1"/>
</dbReference>
<evidence type="ECO:0000313" key="7">
    <source>
        <dbReference type="EMBL" id="QDZ25676.1"/>
    </source>
</evidence>
<dbReference type="EMBL" id="CP031051">
    <property type="protein sequence ID" value="QDZ25676.1"/>
    <property type="molecule type" value="Genomic_DNA"/>
</dbReference>
<dbReference type="STRING" id="1764295.A0A5B8N060"/>
<dbReference type="GO" id="GO:0006012">
    <property type="term" value="P:galactose metabolic process"/>
    <property type="evidence" value="ECO:0007669"/>
    <property type="project" value="InterPro"/>
</dbReference>
<keyword evidence="4" id="KW-0413">Isomerase</keyword>
<keyword evidence="5" id="KW-0119">Carbohydrate metabolism</keyword>
<keyword evidence="8" id="KW-1185">Reference proteome</keyword>
<comment type="cofactor">
    <cofactor evidence="1">
        <name>NAD(+)</name>
        <dbReference type="ChEBI" id="CHEBI:57540"/>
    </cofactor>
</comment>
<keyword evidence="3" id="KW-0520">NAD</keyword>
<comment type="similarity">
    <text evidence="2">Belongs to the NAD(P)-dependent epimerase/dehydratase family.</text>
</comment>
<dbReference type="GO" id="GO:0003978">
    <property type="term" value="F:UDP-glucose 4-epimerase activity"/>
    <property type="evidence" value="ECO:0007669"/>
    <property type="project" value="InterPro"/>
</dbReference>
<dbReference type="SUPFAM" id="SSF51735">
    <property type="entry name" value="NAD(P)-binding Rossmann-fold domains"/>
    <property type="match status" value="1"/>
</dbReference>
<reference evidence="7 8" key="1">
    <citation type="submission" date="2018-07" db="EMBL/GenBank/DDBJ databases">
        <title>The complete nuclear genome of the prasinophyte Chloropicon primus (CCMP1205).</title>
        <authorList>
            <person name="Pombert J.-F."/>
            <person name="Otis C."/>
            <person name="Turmel M."/>
            <person name="Lemieux C."/>
        </authorList>
    </citation>
    <scope>NUCLEOTIDE SEQUENCE [LARGE SCALE GENOMIC DNA]</scope>
    <source>
        <strain evidence="7 8">CCMP1205</strain>
    </source>
</reference>
<dbReference type="AlphaFoldDB" id="A0A5B8N060"/>
<dbReference type="NCBIfam" id="TIGR01179">
    <property type="entry name" value="galE"/>
    <property type="match status" value="1"/>
</dbReference>
<evidence type="ECO:0000256" key="2">
    <source>
        <dbReference type="ARBA" id="ARBA00007637"/>
    </source>
</evidence>
<dbReference type="Gene3D" id="3.40.50.720">
    <property type="entry name" value="NAD(P)-binding Rossmann-like Domain"/>
    <property type="match status" value="1"/>
</dbReference>
<dbReference type="Proteomes" id="UP000316726">
    <property type="component" value="Chromosome 18"/>
</dbReference>
<protein>
    <submittedName>
        <fullName evidence="7">UDP-glucose 4-epimerase</fullName>
    </submittedName>
</protein>
<evidence type="ECO:0000256" key="4">
    <source>
        <dbReference type="ARBA" id="ARBA00023235"/>
    </source>
</evidence>